<dbReference type="InterPro" id="IPR011990">
    <property type="entry name" value="TPR-like_helical_dom_sf"/>
</dbReference>
<feature type="compositionally biased region" description="Acidic residues" evidence="1">
    <location>
        <begin position="670"/>
        <end position="695"/>
    </location>
</feature>
<accession>A0AAW1D4B3</accession>
<feature type="compositionally biased region" description="Basic and acidic residues" evidence="1">
    <location>
        <begin position="454"/>
        <end position="476"/>
    </location>
</feature>
<gene>
    <name evidence="3" type="ORF">O3M35_009795</name>
</gene>
<feature type="compositionally biased region" description="Low complexity" evidence="1">
    <location>
        <begin position="165"/>
        <end position="176"/>
    </location>
</feature>
<feature type="compositionally biased region" description="Acidic residues" evidence="1">
    <location>
        <begin position="715"/>
        <end position="736"/>
    </location>
</feature>
<sequence length="1001" mass="113471">MSGDVQPRKRKDKKRRKGQLEARRSEEYAEERINLTKLKSTSSPAEDEELFGHFKNPTDEVLHIQKEAGLGGNICTKVIFFLLLAAIGITVGLILVEYHGSTDEDVIYNDEAPWNVAIKEWVEYLPVLPDILRGETDEHPQQHSFVEHSEEEQHEEEEEEVHQTDSGGEIDSGGESWLDIGQKWLSGIEIDLSFGGSSVVEEGEVEGEEVEEEEEKDEQKDERDDEVEDEASKEDETVKNESEEEEDDADEEEEEDDDADEGEEEEEGSVEAGVNDVDEEENDEEEDNDDDGNKEEEDDEEEEDKEEDDETLEEESLNKADDNEEEDMSLEDLGRELDEKEEEEDDNDVENDDTSLEDLGRELEDDAELPKDNSKEEEEELNSKEEDQNDDNDDENDSTVRNSNRTPDEDNRSEENDREMFDEIPETEEASSKEDLHPKKKDVSEEELFPEAVEALKKEASELIRAQAEAEEKASEPDNDPVDNDPAPSDKDDDSETEGMALKFGVGVALIVVAHMVLVKKWNSWVEANEAITTELKSSEQRKMEETSTEVPTFEAVRSTVSPLSSSVPVQEETVQTVYSAPVSEQPMPEQQPSIVQPVGPEEVSEEEEEEEEEEEVVELEGGDDEIDEDIGLSPKRYQELIAKYGQPTPESSDIEQSDDEPAEVREYSDGGENESVGEEESANELEESEPEEPEQTFIKVEKPVAAAKPSPVEVESEEEEEVEEEEEEEESEDEPPPPPPVKKPAPISKPTETRTRGGPKDTDEDYPYAEITNSDDWAIKEELDLAEEEFNFDRIQSAMDKFTLVLTKRPKSPRALYGLARAFDNQAEAKSSNKLLDKAIDTYMEVVKAPQVPDELFRRASERLINRLRFRGRHMNAVPVHRELINRFNNTVQYRNDLAITYLMVNRLEDAGAIFKNTLEKWPQNAMAQSHYGLVLKLQGKMKESIPHLLAGISTDDLSTRDARLYFHLGDALARTGAADQAMKVYLDLNIKGLYIMLID</sequence>
<organism evidence="3 4">
    <name type="scientific">Rhynocoris fuscipes</name>
    <dbReference type="NCBI Taxonomy" id="488301"/>
    <lineage>
        <taxon>Eukaryota</taxon>
        <taxon>Metazoa</taxon>
        <taxon>Ecdysozoa</taxon>
        <taxon>Arthropoda</taxon>
        <taxon>Hexapoda</taxon>
        <taxon>Insecta</taxon>
        <taxon>Pterygota</taxon>
        <taxon>Neoptera</taxon>
        <taxon>Paraneoptera</taxon>
        <taxon>Hemiptera</taxon>
        <taxon>Heteroptera</taxon>
        <taxon>Panheteroptera</taxon>
        <taxon>Cimicomorpha</taxon>
        <taxon>Reduviidae</taxon>
        <taxon>Harpactorinae</taxon>
        <taxon>Harpactorini</taxon>
        <taxon>Rhynocoris</taxon>
    </lineage>
</organism>
<dbReference type="GO" id="GO:0062101">
    <property type="term" value="F:peptidyl-aspartic acid 3-dioxygenase activity"/>
    <property type="evidence" value="ECO:0007669"/>
    <property type="project" value="InterPro"/>
</dbReference>
<feature type="compositionally biased region" description="Acidic residues" evidence="1">
    <location>
        <begin position="339"/>
        <end position="356"/>
    </location>
</feature>
<feature type="compositionally biased region" description="Acidic residues" evidence="1">
    <location>
        <begin position="276"/>
        <end position="315"/>
    </location>
</feature>
<protein>
    <recommendedName>
        <fullName evidence="5">Aspartyl/asparaginyl beta-hydroxylase</fullName>
    </recommendedName>
</protein>
<feature type="compositionally biased region" description="Acidic residues" evidence="1">
    <location>
        <begin position="223"/>
        <end position="233"/>
    </location>
</feature>
<evidence type="ECO:0000256" key="2">
    <source>
        <dbReference type="SAM" id="Phobius"/>
    </source>
</evidence>
<feature type="compositionally biased region" description="Basic and acidic residues" evidence="1">
    <location>
        <begin position="406"/>
        <end position="421"/>
    </location>
</feature>
<feature type="compositionally biased region" description="Basic and acidic residues" evidence="1">
    <location>
        <begin position="430"/>
        <end position="443"/>
    </location>
</feature>
<keyword evidence="2" id="KW-0472">Membrane</keyword>
<feature type="region of interest" description="Disordered" evidence="1">
    <location>
        <begin position="1"/>
        <end position="27"/>
    </location>
</feature>
<name>A0AAW1D4B3_9HEMI</name>
<feature type="region of interest" description="Disordered" evidence="1">
    <location>
        <begin position="137"/>
        <end position="176"/>
    </location>
</feature>
<reference evidence="3 4" key="1">
    <citation type="submission" date="2022-12" db="EMBL/GenBank/DDBJ databases">
        <title>Chromosome-level genome assembly of true bugs.</title>
        <authorList>
            <person name="Ma L."/>
            <person name="Li H."/>
        </authorList>
    </citation>
    <scope>NUCLEOTIDE SEQUENCE [LARGE SCALE GENOMIC DNA]</scope>
    <source>
        <strain evidence="3">Lab_2022b</strain>
    </source>
</reference>
<feature type="compositionally biased region" description="Basic and acidic residues" evidence="1">
    <location>
        <begin position="537"/>
        <end position="546"/>
    </location>
</feature>
<dbReference type="AlphaFoldDB" id="A0AAW1D4B3"/>
<feature type="region of interest" description="Disordered" evidence="1">
    <location>
        <begin position="583"/>
        <end position="770"/>
    </location>
</feature>
<dbReference type="PANTHER" id="PTHR12366:SF29">
    <property type="entry name" value="ASPARTYL BETA-HYDROXYLASE, ISOFORM L"/>
    <property type="match status" value="1"/>
</dbReference>
<feature type="compositionally biased region" description="Acidic residues" evidence="1">
    <location>
        <begin position="603"/>
        <end position="631"/>
    </location>
</feature>
<dbReference type="Gene3D" id="1.25.40.10">
    <property type="entry name" value="Tetratricopeptide repeat domain"/>
    <property type="match status" value="1"/>
</dbReference>
<dbReference type="EMBL" id="JAPXFL010000006">
    <property type="protein sequence ID" value="KAK9505813.1"/>
    <property type="molecule type" value="Genomic_DNA"/>
</dbReference>
<feature type="region of interest" description="Disordered" evidence="1">
    <location>
        <begin position="195"/>
        <end position="498"/>
    </location>
</feature>
<evidence type="ECO:0000313" key="4">
    <source>
        <dbReference type="Proteomes" id="UP001461498"/>
    </source>
</evidence>
<evidence type="ECO:0000313" key="3">
    <source>
        <dbReference type="EMBL" id="KAK9505813.1"/>
    </source>
</evidence>
<evidence type="ECO:0008006" key="5">
    <source>
        <dbReference type="Google" id="ProtNLM"/>
    </source>
</evidence>
<dbReference type="Proteomes" id="UP001461498">
    <property type="component" value="Unassembled WGS sequence"/>
</dbReference>
<feature type="compositionally biased region" description="Acidic residues" evidence="1">
    <location>
        <begin position="242"/>
        <end position="269"/>
    </location>
</feature>
<feature type="region of interest" description="Disordered" evidence="1">
    <location>
        <begin position="537"/>
        <end position="557"/>
    </location>
</feature>
<evidence type="ECO:0000256" key="1">
    <source>
        <dbReference type="SAM" id="MobiDB-lite"/>
    </source>
</evidence>
<feature type="compositionally biased region" description="Basic and acidic residues" evidence="1">
    <location>
        <begin position="137"/>
        <end position="148"/>
    </location>
</feature>
<dbReference type="SUPFAM" id="SSF48452">
    <property type="entry name" value="TPR-like"/>
    <property type="match status" value="1"/>
</dbReference>
<feature type="compositionally biased region" description="Basic residues" evidence="1">
    <location>
        <begin position="8"/>
        <end position="17"/>
    </location>
</feature>
<feature type="compositionally biased region" description="Basic and acidic residues" evidence="1">
    <location>
        <begin position="752"/>
        <end position="762"/>
    </location>
</feature>
<keyword evidence="2" id="KW-1133">Transmembrane helix</keyword>
<keyword evidence="2" id="KW-0812">Transmembrane</keyword>
<proteinExistence type="predicted"/>
<feature type="compositionally biased region" description="Basic and acidic residues" evidence="1">
    <location>
        <begin position="18"/>
        <end position="27"/>
    </location>
</feature>
<dbReference type="InterPro" id="IPR039038">
    <property type="entry name" value="ASPH"/>
</dbReference>
<feature type="compositionally biased region" description="Acidic residues" evidence="1">
    <location>
        <begin position="653"/>
        <end position="662"/>
    </location>
</feature>
<feature type="compositionally biased region" description="Basic and acidic residues" evidence="1">
    <location>
        <begin position="358"/>
        <end position="374"/>
    </location>
</feature>
<feature type="transmembrane region" description="Helical" evidence="2">
    <location>
        <begin position="78"/>
        <end position="96"/>
    </location>
</feature>
<keyword evidence="4" id="KW-1185">Reference proteome</keyword>
<feature type="compositionally biased region" description="Acidic residues" evidence="1">
    <location>
        <begin position="149"/>
        <end position="160"/>
    </location>
</feature>
<comment type="caution">
    <text evidence="3">The sequence shown here is derived from an EMBL/GenBank/DDBJ whole genome shotgun (WGS) entry which is preliminary data.</text>
</comment>
<dbReference type="GO" id="GO:0005783">
    <property type="term" value="C:endoplasmic reticulum"/>
    <property type="evidence" value="ECO:0007669"/>
    <property type="project" value="TreeGrafter"/>
</dbReference>
<dbReference type="PANTHER" id="PTHR12366">
    <property type="entry name" value="ASPARTYL/ASPARAGINYL BETA-HYDROXYLASE"/>
    <property type="match status" value="1"/>
</dbReference>
<feature type="compositionally biased region" description="Acidic residues" evidence="1">
    <location>
        <begin position="387"/>
        <end position="397"/>
    </location>
</feature>
<feature type="compositionally biased region" description="Acidic residues" evidence="1">
    <location>
        <begin position="201"/>
        <end position="216"/>
    </location>
</feature>